<name>A0AAD5QXQ5_PARTN</name>
<evidence type="ECO:0000256" key="6">
    <source>
        <dbReference type="ARBA" id="ARBA00023136"/>
    </source>
</evidence>
<dbReference type="NCBIfam" id="TIGR01145">
    <property type="entry name" value="ATP_synt_delta"/>
    <property type="match status" value="1"/>
</dbReference>
<keyword evidence="10" id="KW-1185">Reference proteome</keyword>
<comment type="similarity">
    <text evidence="2">Belongs to the ATPase delta chain family.</text>
</comment>
<evidence type="ECO:0000256" key="7">
    <source>
        <dbReference type="ARBA" id="ARBA00023310"/>
    </source>
</evidence>
<protein>
    <recommendedName>
        <fullName evidence="8">Oligomycin sensitivity conferral protein</fullName>
    </recommendedName>
</protein>
<sequence length="204" mass="23021">MSISNGSCNRQVWCLRNVFDKNTQQLFLLYEDGFSVCLDSFNLASWMAQMLKRSFSLSATAFSGIVKLPTQVHGIEVEKDLQKVRSTYQQDQKFKEFIRDPSLKRLKKKEAVLSVAQKLGLTKESVNFLGLLAENGRLGKLESVISSYEHIMRAHRGELFVQVTSSEPLSKSHESALNDALNKMAKSGQKLNVVYTVNRQSLVV</sequence>
<keyword evidence="5" id="KW-0406">Ion transport</keyword>
<comment type="caution">
    <text evidence="9">The sequence shown here is derived from an EMBL/GenBank/DDBJ whole genome shotgun (WGS) entry which is preliminary data.</text>
</comment>
<keyword evidence="6" id="KW-0472">Membrane</keyword>
<evidence type="ECO:0000313" key="9">
    <source>
        <dbReference type="EMBL" id="KAJ1364931.1"/>
    </source>
</evidence>
<evidence type="ECO:0000256" key="3">
    <source>
        <dbReference type="ARBA" id="ARBA00022448"/>
    </source>
</evidence>
<comment type="subcellular location">
    <subcellularLocation>
        <location evidence="1">Membrane</location>
    </subcellularLocation>
</comment>
<organism evidence="9 10">
    <name type="scientific">Parelaphostrongylus tenuis</name>
    <name type="common">Meningeal worm</name>
    <dbReference type="NCBI Taxonomy" id="148309"/>
    <lineage>
        <taxon>Eukaryota</taxon>
        <taxon>Metazoa</taxon>
        <taxon>Ecdysozoa</taxon>
        <taxon>Nematoda</taxon>
        <taxon>Chromadorea</taxon>
        <taxon>Rhabditida</taxon>
        <taxon>Rhabditina</taxon>
        <taxon>Rhabditomorpha</taxon>
        <taxon>Strongyloidea</taxon>
        <taxon>Metastrongylidae</taxon>
        <taxon>Parelaphostrongylus</taxon>
    </lineage>
</organism>
<gene>
    <name evidence="9" type="ORF">KIN20_025128</name>
</gene>
<evidence type="ECO:0000256" key="4">
    <source>
        <dbReference type="ARBA" id="ARBA00022781"/>
    </source>
</evidence>
<evidence type="ECO:0000256" key="1">
    <source>
        <dbReference type="ARBA" id="ARBA00004370"/>
    </source>
</evidence>
<dbReference type="GO" id="GO:0046933">
    <property type="term" value="F:proton-transporting ATP synthase activity, rotational mechanism"/>
    <property type="evidence" value="ECO:0007669"/>
    <property type="project" value="InterPro"/>
</dbReference>
<dbReference type="EMBL" id="JAHQIW010005106">
    <property type="protein sequence ID" value="KAJ1364931.1"/>
    <property type="molecule type" value="Genomic_DNA"/>
</dbReference>
<accession>A0AAD5QXQ5</accession>
<keyword evidence="4" id="KW-0375">Hydrogen ion transport</keyword>
<dbReference type="Proteomes" id="UP001196413">
    <property type="component" value="Unassembled WGS sequence"/>
</dbReference>
<evidence type="ECO:0000256" key="8">
    <source>
        <dbReference type="ARBA" id="ARBA00033369"/>
    </source>
</evidence>
<dbReference type="GO" id="GO:0016020">
    <property type="term" value="C:membrane"/>
    <property type="evidence" value="ECO:0007669"/>
    <property type="project" value="UniProtKB-SubCell"/>
</dbReference>
<dbReference type="SUPFAM" id="SSF47928">
    <property type="entry name" value="N-terminal domain of the delta subunit of the F1F0-ATP synthase"/>
    <property type="match status" value="1"/>
</dbReference>
<dbReference type="InterPro" id="IPR026015">
    <property type="entry name" value="ATP_synth_OSCP/delta_N_sf"/>
</dbReference>
<reference evidence="9" key="1">
    <citation type="submission" date="2021-06" db="EMBL/GenBank/DDBJ databases">
        <title>Parelaphostrongylus tenuis whole genome reference sequence.</title>
        <authorList>
            <person name="Garwood T.J."/>
            <person name="Larsen P.A."/>
            <person name="Fountain-Jones N.M."/>
            <person name="Garbe J.R."/>
            <person name="Macchietto M.G."/>
            <person name="Kania S.A."/>
            <person name="Gerhold R.W."/>
            <person name="Richards J.E."/>
            <person name="Wolf T.M."/>
        </authorList>
    </citation>
    <scope>NUCLEOTIDE SEQUENCE</scope>
    <source>
        <strain evidence="9">MNPRO001-30</strain>
        <tissue evidence="9">Meninges</tissue>
    </source>
</reference>
<dbReference type="Pfam" id="PF00213">
    <property type="entry name" value="OSCP"/>
    <property type="match status" value="1"/>
</dbReference>
<dbReference type="AlphaFoldDB" id="A0AAD5QXQ5"/>
<evidence type="ECO:0000313" key="10">
    <source>
        <dbReference type="Proteomes" id="UP001196413"/>
    </source>
</evidence>
<dbReference type="PANTHER" id="PTHR11910">
    <property type="entry name" value="ATP SYNTHASE DELTA CHAIN"/>
    <property type="match status" value="1"/>
</dbReference>
<keyword evidence="7" id="KW-0066">ATP synthesis</keyword>
<dbReference type="Gene3D" id="1.10.520.20">
    <property type="entry name" value="N-terminal domain of the delta subunit of the F1F0-ATP synthase"/>
    <property type="match status" value="1"/>
</dbReference>
<keyword evidence="3" id="KW-0813">Transport</keyword>
<dbReference type="InterPro" id="IPR000711">
    <property type="entry name" value="ATPase_OSCP/dsu"/>
</dbReference>
<proteinExistence type="inferred from homology"/>
<evidence type="ECO:0000256" key="5">
    <source>
        <dbReference type="ARBA" id="ARBA00023065"/>
    </source>
</evidence>
<evidence type="ECO:0000256" key="2">
    <source>
        <dbReference type="ARBA" id="ARBA00007046"/>
    </source>
</evidence>